<name>A0AAV4MTH5_9ARAC</name>
<dbReference type="AlphaFoldDB" id="A0AAV4MTH5"/>
<accession>A0AAV4MTH5</accession>
<sequence length="104" mass="12105">MICGTKGFGTTGFWLWHGWHGYHRLQNKQPGDKAAYFERKLTIIYLGCNTKWYRRNRHPVWETKRQFRVSSIPLINYLSLKNSLSPPTAPTLNKKPQKRSSAAA</sequence>
<gene>
    <name evidence="2" type="ORF">CDAR_378731</name>
</gene>
<keyword evidence="3" id="KW-1185">Reference proteome</keyword>
<comment type="caution">
    <text evidence="2">The sequence shown here is derived from an EMBL/GenBank/DDBJ whole genome shotgun (WGS) entry which is preliminary data.</text>
</comment>
<proteinExistence type="predicted"/>
<reference evidence="2 3" key="1">
    <citation type="submission" date="2021-06" db="EMBL/GenBank/DDBJ databases">
        <title>Caerostris darwini draft genome.</title>
        <authorList>
            <person name="Kono N."/>
            <person name="Arakawa K."/>
        </authorList>
    </citation>
    <scope>NUCLEOTIDE SEQUENCE [LARGE SCALE GENOMIC DNA]</scope>
</reference>
<evidence type="ECO:0000313" key="3">
    <source>
        <dbReference type="Proteomes" id="UP001054837"/>
    </source>
</evidence>
<organism evidence="2 3">
    <name type="scientific">Caerostris darwini</name>
    <dbReference type="NCBI Taxonomy" id="1538125"/>
    <lineage>
        <taxon>Eukaryota</taxon>
        <taxon>Metazoa</taxon>
        <taxon>Ecdysozoa</taxon>
        <taxon>Arthropoda</taxon>
        <taxon>Chelicerata</taxon>
        <taxon>Arachnida</taxon>
        <taxon>Araneae</taxon>
        <taxon>Araneomorphae</taxon>
        <taxon>Entelegynae</taxon>
        <taxon>Araneoidea</taxon>
        <taxon>Araneidae</taxon>
        <taxon>Caerostris</taxon>
    </lineage>
</organism>
<feature type="region of interest" description="Disordered" evidence="1">
    <location>
        <begin position="82"/>
        <end position="104"/>
    </location>
</feature>
<dbReference type="EMBL" id="BPLQ01000844">
    <property type="protein sequence ID" value="GIX75714.1"/>
    <property type="molecule type" value="Genomic_DNA"/>
</dbReference>
<dbReference type="Proteomes" id="UP001054837">
    <property type="component" value="Unassembled WGS sequence"/>
</dbReference>
<evidence type="ECO:0000256" key="1">
    <source>
        <dbReference type="SAM" id="MobiDB-lite"/>
    </source>
</evidence>
<evidence type="ECO:0000313" key="2">
    <source>
        <dbReference type="EMBL" id="GIX75714.1"/>
    </source>
</evidence>
<protein>
    <submittedName>
        <fullName evidence="2">Uncharacterized protein</fullName>
    </submittedName>
</protein>